<dbReference type="PANTHER" id="PTHR33375:SF1">
    <property type="entry name" value="CHROMOSOME-PARTITIONING PROTEIN PARB-RELATED"/>
    <property type="match status" value="1"/>
</dbReference>
<feature type="domain" description="ParB-like N-terminal" evidence="5">
    <location>
        <begin position="38"/>
        <end position="128"/>
    </location>
</feature>
<feature type="region of interest" description="Disordered" evidence="4">
    <location>
        <begin position="227"/>
        <end position="256"/>
    </location>
</feature>
<name>A0A3B0RK18_9ZZZZ</name>
<dbReference type="Pfam" id="PF02195">
    <property type="entry name" value="ParB_N"/>
    <property type="match status" value="1"/>
</dbReference>
<feature type="compositionally biased region" description="Basic residues" evidence="4">
    <location>
        <begin position="1"/>
        <end position="11"/>
    </location>
</feature>
<dbReference type="SUPFAM" id="SSF110849">
    <property type="entry name" value="ParB/Sulfiredoxin"/>
    <property type="match status" value="1"/>
</dbReference>
<accession>A0A3B0RK18</accession>
<dbReference type="SMART" id="SM00470">
    <property type="entry name" value="ParB"/>
    <property type="match status" value="1"/>
</dbReference>
<evidence type="ECO:0000256" key="2">
    <source>
        <dbReference type="ARBA" id="ARBA00022829"/>
    </source>
</evidence>
<dbReference type="PANTHER" id="PTHR33375">
    <property type="entry name" value="CHROMOSOME-PARTITIONING PROTEIN PARB-RELATED"/>
    <property type="match status" value="1"/>
</dbReference>
<dbReference type="GO" id="GO:0005694">
    <property type="term" value="C:chromosome"/>
    <property type="evidence" value="ECO:0007669"/>
    <property type="project" value="TreeGrafter"/>
</dbReference>
<dbReference type="GO" id="GO:0007059">
    <property type="term" value="P:chromosome segregation"/>
    <property type="evidence" value="ECO:0007669"/>
    <property type="project" value="UniProtKB-KW"/>
</dbReference>
<keyword evidence="2" id="KW-0159">Chromosome partition</keyword>
<comment type="similarity">
    <text evidence="1">Belongs to the ParB family.</text>
</comment>
<dbReference type="CDD" id="cd16393">
    <property type="entry name" value="SPO0J_N"/>
    <property type="match status" value="1"/>
</dbReference>
<dbReference type="GO" id="GO:0045881">
    <property type="term" value="P:positive regulation of sporulation resulting in formation of a cellular spore"/>
    <property type="evidence" value="ECO:0007669"/>
    <property type="project" value="TreeGrafter"/>
</dbReference>
<evidence type="ECO:0000256" key="4">
    <source>
        <dbReference type="SAM" id="MobiDB-lite"/>
    </source>
</evidence>
<dbReference type="InterPro" id="IPR050336">
    <property type="entry name" value="Chromosome_partition/occlusion"/>
</dbReference>
<dbReference type="AlphaFoldDB" id="A0A3B0RK18"/>
<evidence type="ECO:0000259" key="5">
    <source>
        <dbReference type="SMART" id="SM00470"/>
    </source>
</evidence>
<dbReference type="FunFam" id="1.10.10.2830:FF:000001">
    <property type="entry name" value="Chromosome partitioning protein ParB"/>
    <property type="match status" value="1"/>
</dbReference>
<dbReference type="Gene3D" id="3.90.1530.30">
    <property type="match status" value="1"/>
</dbReference>
<dbReference type="InterPro" id="IPR004437">
    <property type="entry name" value="ParB/RepB/Spo0J"/>
</dbReference>
<evidence type="ECO:0000256" key="3">
    <source>
        <dbReference type="ARBA" id="ARBA00023125"/>
    </source>
</evidence>
<reference evidence="6" key="1">
    <citation type="submission" date="2018-06" db="EMBL/GenBank/DDBJ databases">
        <authorList>
            <person name="Zhirakovskaya E."/>
        </authorList>
    </citation>
    <scope>NUCLEOTIDE SEQUENCE</scope>
</reference>
<sequence length="306" mass="33046">MAVAAKKRRQSKGLGRGLDALLGDVRPEAPAPVDEPKRELPIEYLTANADQPRQIFDKDAIEDLAASIKSCGLLQPILVRPRGGDNYEIVAGERRWRAAQRARLHSVPVIIRELTDGEAAEIALVENVQRVDLGPIEEANAYAHLVETYGRTQDDIARTVGKSRSHVANMMRLLKLPRRAHDALAAGEITMGHARALLAAPDPDGACARVLRDGLSVRETERLVRAGASDTAGQRAATLSKNHVKSKASGGRKDADTRALERDLSAMLGLDVAIDHSAKGAGSLSVQYRTLDQLDDICRRLMGAGV</sequence>
<dbReference type="FunFam" id="3.90.1530.30:FF:000001">
    <property type="entry name" value="Chromosome partitioning protein ParB"/>
    <property type="match status" value="1"/>
</dbReference>
<dbReference type="EMBL" id="UOEH01000117">
    <property type="protein sequence ID" value="VAV93490.1"/>
    <property type="molecule type" value="Genomic_DNA"/>
</dbReference>
<dbReference type="InterPro" id="IPR003115">
    <property type="entry name" value="ParB_N"/>
</dbReference>
<dbReference type="Gene3D" id="1.10.10.2830">
    <property type="match status" value="1"/>
</dbReference>
<gene>
    <name evidence="6" type="ORF">MNBD_ALPHA05-1054</name>
</gene>
<evidence type="ECO:0000256" key="1">
    <source>
        <dbReference type="ARBA" id="ARBA00006295"/>
    </source>
</evidence>
<dbReference type="InterPro" id="IPR057240">
    <property type="entry name" value="ParB_dimer_C"/>
</dbReference>
<dbReference type="NCBIfam" id="TIGR00180">
    <property type="entry name" value="parB_part"/>
    <property type="match status" value="1"/>
</dbReference>
<evidence type="ECO:0000313" key="6">
    <source>
        <dbReference type="EMBL" id="VAV93490.1"/>
    </source>
</evidence>
<proteinExistence type="inferred from homology"/>
<dbReference type="InterPro" id="IPR041468">
    <property type="entry name" value="HTH_ParB/Spo0J"/>
</dbReference>
<dbReference type="GO" id="GO:0003677">
    <property type="term" value="F:DNA binding"/>
    <property type="evidence" value="ECO:0007669"/>
    <property type="project" value="UniProtKB-KW"/>
</dbReference>
<dbReference type="Pfam" id="PF17762">
    <property type="entry name" value="HTH_ParB"/>
    <property type="match status" value="1"/>
</dbReference>
<dbReference type="InterPro" id="IPR036086">
    <property type="entry name" value="ParB/Sulfiredoxin_sf"/>
</dbReference>
<organism evidence="6">
    <name type="scientific">hydrothermal vent metagenome</name>
    <dbReference type="NCBI Taxonomy" id="652676"/>
    <lineage>
        <taxon>unclassified sequences</taxon>
        <taxon>metagenomes</taxon>
        <taxon>ecological metagenomes</taxon>
    </lineage>
</organism>
<protein>
    <submittedName>
        <fullName evidence="6">Chromosome (Plasmid) partitioning protein ParB</fullName>
    </submittedName>
</protein>
<keyword evidence="3" id="KW-0238">DNA-binding</keyword>
<dbReference type="Pfam" id="PF23552">
    <property type="entry name" value="ParB_C"/>
    <property type="match status" value="1"/>
</dbReference>
<feature type="region of interest" description="Disordered" evidence="4">
    <location>
        <begin position="1"/>
        <end position="37"/>
    </location>
</feature>